<reference evidence="2" key="1">
    <citation type="submission" date="2023-08" db="EMBL/GenBank/DDBJ databases">
        <title>Pelteobagrus vachellii genome.</title>
        <authorList>
            <person name="Liu H."/>
        </authorList>
    </citation>
    <scope>NUCLEOTIDE SEQUENCE</scope>
    <source>
        <strain evidence="2">PRFRI_2022a</strain>
        <tissue evidence="2">Muscle</tissue>
    </source>
</reference>
<dbReference type="Proteomes" id="UP001187315">
    <property type="component" value="Unassembled WGS sequence"/>
</dbReference>
<feature type="region of interest" description="Disordered" evidence="1">
    <location>
        <begin position="34"/>
        <end position="57"/>
    </location>
</feature>
<evidence type="ECO:0000256" key="1">
    <source>
        <dbReference type="SAM" id="MobiDB-lite"/>
    </source>
</evidence>
<comment type="caution">
    <text evidence="2">The sequence shown here is derived from an EMBL/GenBank/DDBJ whole genome shotgun (WGS) entry which is preliminary data.</text>
</comment>
<dbReference type="AlphaFoldDB" id="A0AA88M0L4"/>
<organism evidence="2 3">
    <name type="scientific">Tachysurus vachellii</name>
    <name type="common">Darkbarbel catfish</name>
    <name type="synonym">Pelteobagrus vachellii</name>
    <dbReference type="NCBI Taxonomy" id="175792"/>
    <lineage>
        <taxon>Eukaryota</taxon>
        <taxon>Metazoa</taxon>
        <taxon>Chordata</taxon>
        <taxon>Craniata</taxon>
        <taxon>Vertebrata</taxon>
        <taxon>Euteleostomi</taxon>
        <taxon>Actinopterygii</taxon>
        <taxon>Neopterygii</taxon>
        <taxon>Teleostei</taxon>
        <taxon>Ostariophysi</taxon>
        <taxon>Siluriformes</taxon>
        <taxon>Bagridae</taxon>
        <taxon>Tachysurus</taxon>
    </lineage>
</organism>
<accession>A0AA88M0L4</accession>
<keyword evidence="3" id="KW-1185">Reference proteome</keyword>
<feature type="compositionally biased region" description="Basic and acidic residues" evidence="1">
    <location>
        <begin position="40"/>
        <end position="54"/>
    </location>
</feature>
<name>A0AA88M0L4_TACVA</name>
<evidence type="ECO:0000313" key="2">
    <source>
        <dbReference type="EMBL" id="KAK2827258.1"/>
    </source>
</evidence>
<sequence>MRQNDSVALTITNANCYCATLLCSHRTGPTVKRLQTHSGVSKEEAGVQHGERGQRSSCKSPAFIHDCGSCSSSCMLAMLNVTTDVVKLRG</sequence>
<proteinExistence type="predicted"/>
<evidence type="ECO:0000313" key="3">
    <source>
        <dbReference type="Proteomes" id="UP001187315"/>
    </source>
</evidence>
<gene>
    <name evidence="2" type="ORF">Q7C36_018184</name>
</gene>
<protein>
    <submittedName>
        <fullName evidence="2">Uncharacterized protein</fullName>
    </submittedName>
</protein>
<dbReference type="EMBL" id="JAVHJS010000019">
    <property type="protein sequence ID" value="KAK2827258.1"/>
    <property type="molecule type" value="Genomic_DNA"/>
</dbReference>